<dbReference type="Proteomes" id="UP000607645">
    <property type="component" value="Unassembled WGS sequence"/>
</dbReference>
<dbReference type="Gene3D" id="2.130.10.10">
    <property type="entry name" value="YVTN repeat-like/Quinoprotein amine dehydrogenase"/>
    <property type="match status" value="1"/>
</dbReference>
<name>A0A8J6JHW6_9FIRM</name>
<protein>
    <submittedName>
        <fullName evidence="2">Beta-propeller fold lactonase family protein</fullName>
    </submittedName>
</protein>
<sequence>MSLINGYVGTYASPDAPGTYRFTLDADTGVLSAPALVYPQANTKYAAWHGGLLATVTESGGRSGLALLDASDPGCPVLDSVLTEDATACFLTWHEGRIYSANYHDGHVLIYEPACGGLRLVRRLEIGAEAGCHQALFHGRWLLVPCLCLDQVRIFDLENGLAPAGTLNFPAGTGPRHGVFNADHTRLYLVSEKSNQLFTYAVDGLSFTPVQADTLLPPDCAGRADAAAVRLSPDGKTLYVSVRGADLITVFRLEDGLPALLQHASSLGRDPWDLMLPPDGRFLLASDRKSDALVSFNLEPDGSVGPERSRLTIPQCVGLTLETMQ</sequence>
<dbReference type="EMBL" id="JACOPQ010000001">
    <property type="protein sequence ID" value="MBC5735549.1"/>
    <property type="molecule type" value="Genomic_DNA"/>
</dbReference>
<dbReference type="PANTHER" id="PTHR30344:SF1">
    <property type="entry name" value="6-PHOSPHOGLUCONOLACTONASE"/>
    <property type="match status" value="1"/>
</dbReference>
<evidence type="ECO:0000313" key="2">
    <source>
        <dbReference type="EMBL" id="MBC5735549.1"/>
    </source>
</evidence>
<evidence type="ECO:0000256" key="1">
    <source>
        <dbReference type="ARBA" id="ARBA00005564"/>
    </source>
</evidence>
<proteinExistence type="inferred from homology"/>
<dbReference type="InterPro" id="IPR050282">
    <property type="entry name" value="Cycloisomerase_2"/>
</dbReference>
<evidence type="ECO:0000313" key="3">
    <source>
        <dbReference type="Proteomes" id="UP000607645"/>
    </source>
</evidence>
<keyword evidence="3" id="KW-1185">Reference proteome</keyword>
<dbReference type="PANTHER" id="PTHR30344">
    <property type="entry name" value="6-PHOSPHOGLUCONOLACTONASE-RELATED"/>
    <property type="match status" value="1"/>
</dbReference>
<dbReference type="InterPro" id="IPR019405">
    <property type="entry name" value="Lactonase_7-beta_prop"/>
</dbReference>
<dbReference type="Pfam" id="PF10282">
    <property type="entry name" value="Lactonase"/>
    <property type="match status" value="1"/>
</dbReference>
<organism evidence="2 3">
    <name type="scientific">Lawsonibacter faecis</name>
    <dbReference type="NCBI Taxonomy" id="2763052"/>
    <lineage>
        <taxon>Bacteria</taxon>
        <taxon>Bacillati</taxon>
        <taxon>Bacillota</taxon>
        <taxon>Clostridia</taxon>
        <taxon>Eubacteriales</taxon>
        <taxon>Oscillospiraceae</taxon>
        <taxon>Lawsonibacter</taxon>
    </lineage>
</organism>
<dbReference type="AlphaFoldDB" id="A0A8J6JHW6"/>
<dbReference type="RefSeq" id="WP_186918196.1">
    <property type="nucleotide sequence ID" value="NZ_JACOPQ010000001.1"/>
</dbReference>
<reference evidence="2" key="1">
    <citation type="submission" date="2020-08" db="EMBL/GenBank/DDBJ databases">
        <title>Genome public.</title>
        <authorList>
            <person name="Liu C."/>
            <person name="Sun Q."/>
        </authorList>
    </citation>
    <scope>NUCLEOTIDE SEQUENCE</scope>
    <source>
        <strain evidence="2">NSJ-52</strain>
    </source>
</reference>
<dbReference type="GO" id="GO:0017057">
    <property type="term" value="F:6-phosphogluconolactonase activity"/>
    <property type="evidence" value="ECO:0007669"/>
    <property type="project" value="TreeGrafter"/>
</dbReference>
<comment type="caution">
    <text evidence="2">The sequence shown here is derived from an EMBL/GenBank/DDBJ whole genome shotgun (WGS) entry which is preliminary data.</text>
</comment>
<accession>A0A8J6JHW6</accession>
<dbReference type="SUPFAM" id="SSF75011">
    <property type="entry name" value="3-carboxy-cis,cis-mucoante lactonizing enzyme"/>
    <property type="match status" value="1"/>
</dbReference>
<dbReference type="InterPro" id="IPR015943">
    <property type="entry name" value="WD40/YVTN_repeat-like_dom_sf"/>
</dbReference>
<comment type="similarity">
    <text evidence="1">Belongs to the cycloisomerase 2 family.</text>
</comment>
<gene>
    <name evidence="2" type="ORF">H8S62_00820</name>
</gene>